<dbReference type="EMBL" id="QOHO01000006">
    <property type="protein sequence ID" value="RFZ80708.1"/>
    <property type="molecule type" value="Genomic_DNA"/>
</dbReference>
<evidence type="ECO:0000313" key="6">
    <source>
        <dbReference type="Proteomes" id="UP000260680"/>
    </source>
</evidence>
<dbReference type="Gene3D" id="3.40.225.10">
    <property type="entry name" value="Class II aldolase/adducin N-terminal domain"/>
    <property type="match status" value="1"/>
</dbReference>
<dbReference type="RefSeq" id="WP_117415307.1">
    <property type="nucleotide sequence ID" value="NZ_BRPJ01000001.1"/>
</dbReference>
<keyword evidence="7" id="KW-1185">Reference proteome</keyword>
<dbReference type="SUPFAM" id="SSF53639">
    <property type="entry name" value="AraD/HMP-PK domain-like"/>
    <property type="match status" value="1"/>
</dbReference>
<evidence type="ECO:0000313" key="4">
    <source>
        <dbReference type="EMBL" id="GLB28099.1"/>
    </source>
</evidence>
<gene>
    <name evidence="5" type="ORF">DS742_01670</name>
    <name evidence="4" type="ORF">LAD12857_00220</name>
</gene>
<dbReference type="AlphaFoldDB" id="A0A3E2NI72"/>
<dbReference type="PANTHER" id="PTHR22789:SF0">
    <property type="entry name" value="3-OXO-TETRONATE 4-PHOSPHATE DECARBOXYLASE-RELATED"/>
    <property type="match status" value="1"/>
</dbReference>
<evidence type="ECO:0000313" key="5">
    <source>
        <dbReference type="EMBL" id="RFZ80708.1"/>
    </source>
</evidence>
<dbReference type="GO" id="GO:0046872">
    <property type="term" value="F:metal ion binding"/>
    <property type="evidence" value="ECO:0007669"/>
    <property type="project" value="UniProtKB-KW"/>
</dbReference>
<proteinExistence type="predicted"/>
<organism evidence="5 6">
    <name type="scientific">Lacrimispora amygdalina</name>
    <dbReference type="NCBI Taxonomy" id="253257"/>
    <lineage>
        <taxon>Bacteria</taxon>
        <taxon>Bacillati</taxon>
        <taxon>Bacillota</taxon>
        <taxon>Clostridia</taxon>
        <taxon>Lachnospirales</taxon>
        <taxon>Lachnospiraceae</taxon>
        <taxon>Lacrimispora</taxon>
    </lineage>
</organism>
<evidence type="ECO:0000313" key="7">
    <source>
        <dbReference type="Proteomes" id="UP001419084"/>
    </source>
</evidence>
<name>A0A3E2NI72_9FIRM</name>
<dbReference type="OrthoDB" id="9794581at2"/>
<dbReference type="InterPro" id="IPR001303">
    <property type="entry name" value="Aldolase_II/adducin_N"/>
</dbReference>
<dbReference type="Proteomes" id="UP001419084">
    <property type="component" value="Unassembled WGS sequence"/>
</dbReference>
<dbReference type="Pfam" id="PF00596">
    <property type="entry name" value="Aldolase_II"/>
    <property type="match status" value="1"/>
</dbReference>
<reference evidence="4 7" key="2">
    <citation type="journal article" date="2024" name="Int. J. Syst. Evol. Microbiol.">
        <title>Lacrimispora brassicae sp. nov. isolated from fermented cabbage, and proposal of Clostridium indicum Gundawar et al. 2019 and Clostridium methoxybenzovorans Mechichi et al. 1999 as heterotypic synonyms of Lacrimispora amygdalina (Parshina et al. 2003) Haas and Blanchard 2020 and Lacrimispora indolis (McClung and McCoy 1957) Haas and Blanchard 2020, respectively.</title>
        <authorList>
            <person name="Kobayashi H."/>
            <person name="Tanizawa Y."/>
            <person name="Sakamoto M."/>
            <person name="Ohkuma M."/>
            <person name="Tohno M."/>
        </authorList>
    </citation>
    <scope>NUCLEOTIDE SEQUENCE [LARGE SCALE GENOMIC DNA]</scope>
    <source>
        <strain evidence="4 7">DSM 12857</strain>
    </source>
</reference>
<protein>
    <submittedName>
        <fullName evidence="4 5">Aldolase</fullName>
    </submittedName>
</protein>
<evidence type="ECO:0000256" key="1">
    <source>
        <dbReference type="ARBA" id="ARBA00022723"/>
    </source>
</evidence>
<feature type="domain" description="Class II aldolase/adducin N-terminal" evidence="3">
    <location>
        <begin position="5"/>
        <end position="183"/>
    </location>
</feature>
<comment type="caution">
    <text evidence="5">The sequence shown here is derived from an EMBL/GenBank/DDBJ whole genome shotgun (WGS) entry which is preliminary data.</text>
</comment>
<dbReference type="EMBL" id="BRPJ01000001">
    <property type="protein sequence ID" value="GLB28099.1"/>
    <property type="molecule type" value="Genomic_DNA"/>
</dbReference>
<dbReference type="PANTHER" id="PTHR22789">
    <property type="entry name" value="FUCULOSE PHOSPHATE ALDOLASE"/>
    <property type="match status" value="1"/>
</dbReference>
<dbReference type="GO" id="GO:0019323">
    <property type="term" value="P:pentose catabolic process"/>
    <property type="evidence" value="ECO:0007669"/>
    <property type="project" value="TreeGrafter"/>
</dbReference>
<dbReference type="SMART" id="SM01007">
    <property type="entry name" value="Aldolase_II"/>
    <property type="match status" value="1"/>
</dbReference>
<reference evidence="5 6" key="1">
    <citation type="submission" date="2018-07" db="EMBL/GenBank/DDBJ databases">
        <title>New species, Clostridium PI-S10-A1B.</title>
        <authorList>
            <person name="Krishna G."/>
            <person name="Summeta K."/>
            <person name="Shikha S."/>
            <person name="Prabhu P.B."/>
            <person name="Suresh K."/>
        </authorList>
    </citation>
    <scope>NUCLEOTIDE SEQUENCE [LARGE SCALE GENOMIC DNA]</scope>
    <source>
        <strain evidence="5 6">PI-S10-A1B</strain>
    </source>
</reference>
<evidence type="ECO:0000256" key="2">
    <source>
        <dbReference type="ARBA" id="ARBA00023239"/>
    </source>
</evidence>
<dbReference type="GO" id="GO:0005829">
    <property type="term" value="C:cytosol"/>
    <property type="evidence" value="ECO:0007669"/>
    <property type="project" value="TreeGrafter"/>
</dbReference>
<keyword evidence="1" id="KW-0479">Metal-binding</keyword>
<dbReference type="InterPro" id="IPR036409">
    <property type="entry name" value="Aldolase_II/adducin_N_sf"/>
</dbReference>
<dbReference type="GO" id="GO:0016832">
    <property type="term" value="F:aldehyde-lyase activity"/>
    <property type="evidence" value="ECO:0007669"/>
    <property type="project" value="TreeGrafter"/>
</dbReference>
<accession>A0A3E2NI72</accession>
<sequence>MNYRKLIVDSGIKLLGSGLTVETWGNISCRDPETGLVYMTPSAMSYNTITEEDVVVSALDGTVVQGSRKPTIEKDLHLSIYRARNEVNAVVHTHPIYSMIYSCQGKMIPLIIDEAAQALGDVCRCTKYALPGSMQLAEECAKALGTEANSCLLNSHGAVCIGADMDAAFKVATVLEVTAQIYYMVEATGGRPMMISDENIAAMKNFVKNHYGQGK</sequence>
<keyword evidence="2" id="KW-0456">Lyase</keyword>
<dbReference type="Proteomes" id="UP000260680">
    <property type="component" value="Unassembled WGS sequence"/>
</dbReference>
<dbReference type="InterPro" id="IPR050197">
    <property type="entry name" value="Aldolase_class_II_sugar_metab"/>
</dbReference>
<evidence type="ECO:0000259" key="3">
    <source>
        <dbReference type="SMART" id="SM01007"/>
    </source>
</evidence>